<keyword evidence="3" id="KW-0732">Signal</keyword>
<evidence type="ECO:0000256" key="1">
    <source>
        <dbReference type="SAM" id="MobiDB-lite"/>
    </source>
</evidence>
<proteinExistence type="predicted"/>
<keyword evidence="2" id="KW-0472">Membrane</keyword>
<keyword evidence="2" id="KW-1133">Transmembrane helix</keyword>
<dbReference type="OrthoDB" id="9807384at2"/>
<dbReference type="AlphaFoldDB" id="A0A1M7DWA6"/>
<keyword evidence="5" id="KW-1185">Reference proteome</keyword>
<keyword evidence="2" id="KW-0812">Transmembrane</keyword>
<feature type="chain" id="PRO_5012680795" description="Oxygen tolerance" evidence="3">
    <location>
        <begin position="27"/>
        <end position="327"/>
    </location>
</feature>
<dbReference type="EMBL" id="FRBL01000005">
    <property type="protein sequence ID" value="SHL83784.1"/>
    <property type="molecule type" value="Genomic_DNA"/>
</dbReference>
<reference evidence="4 5" key="1">
    <citation type="submission" date="2016-11" db="EMBL/GenBank/DDBJ databases">
        <authorList>
            <person name="Jaros S."/>
            <person name="Januszkiewicz K."/>
            <person name="Wedrychowicz H."/>
        </authorList>
    </citation>
    <scope>NUCLEOTIDE SEQUENCE [LARGE SCALE GENOMIC DNA]</scope>
    <source>
        <strain evidence="4 5">DSM 27406</strain>
    </source>
</reference>
<evidence type="ECO:0000313" key="5">
    <source>
        <dbReference type="Proteomes" id="UP000184420"/>
    </source>
</evidence>
<name>A0A1M7DWA6_9BACT</name>
<feature type="signal peptide" evidence="3">
    <location>
        <begin position="1"/>
        <end position="26"/>
    </location>
</feature>
<evidence type="ECO:0000256" key="2">
    <source>
        <dbReference type="SAM" id="Phobius"/>
    </source>
</evidence>
<evidence type="ECO:0008006" key="6">
    <source>
        <dbReference type="Google" id="ProtNLM"/>
    </source>
</evidence>
<accession>A0A1M7DWA6</accession>
<organism evidence="4 5">
    <name type="scientific">Chitinophaga jiangningensis</name>
    <dbReference type="NCBI Taxonomy" id="1419482"/>
    <lineage>
        <taxon>Bacteria</taxon>
        <taxon>Pseudomonadati</taxon>
        <taxon>Bacteroidota</taxon>
        <taxon>Chitinophagia</taxon>
        <taxon>Chitinophagales</taxon>
        <taxon>Chitinophagaceae</taxon>
        <taxon>Chitinophaga</taxon>
    </lineage>
</organism>
<gene>
    <name evidence="4" type="ORF">SAMN05444266_105168</name>
</gene>
<feature type="region of interest" description="Disordered" evidence="1">
    <location>
        <begin position="306"/>
        <end position="327"/>
    </location>
</feature>
<evidence type="ECO:0000256" key="3">
    <source>
        <dbReference type="SAM" id="SignalP"/>
    </source>
</evidence>
<feature type="compositionally biased region" description="Basic and acidic residues" evidence="1">
    <location>
        <begin position="306"/>
        <end position="316"/>
    </location>
</feature>
<protein>
    <recommendedName>
        <fullName evidence="6">Oxygen tolerance</fullName>
    </recommendedName>
</protein>
<feature type="transmembrane region" description="Helical" evidence="2">
    <location>
        <begin position="166"/>
        <end position="187"/>
    </location>
</feature>
<dbReference type="RefSeq" id="WP_073081843.1">
    <property type="nucleotide sequence ID" value="NZ_FRBL01000005.1"/>
</dbReference>
<sequence length="327" mass="36496">MYRQKIIIRLLLCLLPGLILPGTLLAQTAPEVHAGVDTTNIRIGEQVKLRLTATIPAAQFKDIRLGFPVLPDSLDHFEVVSRSSIDTSGDDQLKVLGQTFVLTSFDSGHWEIPAARFEVLQSNSALADTLFTLPVGIDVGTVAVDTTKAFKPIKSVVSAPWRIWDYWMEITGGMLLVLIIIGIIWFLRTRKKSVPEVPTPTVTPYELATQQLKALKAEKVWESGDIKGYYTRLTDILRTYFEHQFGIAALEQTSEELLQNIKPVTKLNQQRDKLRSILSVADLAKFAKLQPSADEHLSSMQKAEEILEWTRPKSEETSGEGVVTQEA</sequence>
<evidence type="ECO:0000313" key="4">
    <source>
        <dbReference type="EMBL" id="SHL83784.1"/>
    </source>
</evidence>
<dbReference type="STRING" id="1419482.SAMN05444266_105168"/>
<dbReference type="Proteomes" id="UP000184420">
    <property type="component" value="Unassembled WGS sequence"/>
</dbReference>